<organism evidence="10 12">
    <name type="scientific">Dinothrombium tinctorium</name>
    <dbReference type="NCBI Taxonomy" id="1965070"/>
    <lineage>
        <taxon>Eukaryota</taxon>
        <taxon>Metazoa</taxon>
        <taxon>Ecdysozoa</taxon>
        <taxon>Arthropoda</taxon>
        <taxon>Chelicerata</taxon>
        <taxon>Arachnida</taxon>
        <taxon>Acari</taxon>
        <taxon>Acariformes</taxon>
        <taxon>Trombidiformes</taxon>
        <taxon>Prostigmata</taxon>
        <taxon>Anystina</taxon>
        <taxon>Parasitengona</taxon>
        <taxon>Trombidioidea</taxon>
        <taxon>Trombidiidae</taxon>
        <taxon>Dinothrombium</taxon>
    </lineage>
</organism>
<keyword evidence="12" id="KW-1185">Reference proteome</keyword>
<accession>A0A3S4QE65</accession>
<dbReference type="InterPro" id="IPR017964">
    <property type="entry name" value="DNA-dir_DNA_pol_B_CS"/>
</dbReference>
<sequence>MCENKHYSWISFNNIKKDYLYYLTLKKRKIPIFENKELSSSMNEENVFIFDHELLLIEAAIYRIKEANFLIGYNILRKCLLLLYKRFYVLKFKQQPIIEYINLINSRKHFSSEEIQSHIARNLRKNEQQIIDLKDYISNCILTDGHFVKKSHFVFDFKTKEHNTLKQDLRRLLCSIEKDIHIFERLNVFQNCAQEARFICGSIEDVIWNFHFYKIAAFYTFKGSGYVIDVKKGNMFKNVAIYDFISHYPSIIIGNNISFETVFCLLRIEYLKKQKLLNEYFHVFPSNKSGHLILLLKPEKAQKKASLVCVEEYLFDSREICKDFVKKCAEKESLMYKRYDWRQKMLKNYANSLFGMIVVAGRSSTKCDSISQIITYFGRMYLQKIERLCFEKNLNVIAGDTDSIFISDYVNDDKKIDEIVSDCKFPKHIRIQKENFFDILIIVKKKRYIGFCKENENLVVKAYKIRCFRY</sequence>
<feature type="domain" description="DNA-directed DNA polymerase family B multifunctional" evidence="8">
    <location>
        <begin position="221"/>
        <end position="455"/>
    </location>
</feature>
<dbReference type="PANTHER" id="PTHR10322:SF23">
    <property type="entry name" value="DNA POLYMERASE DELTA CATALYTIC SUBUNIT"/>
    <property type="match status" value="1"/>
</dbReference>
<reference evidence="10 12" key="1">
    <citation type="journal article" date="2018" name="Gigascience">
        <title>Genomes of trombidid mites reveal novel predicted allergens and laterally-transferred genes associated with secondary metabolism.</title>
        <authorList>
            <person name="Dong X."/>
            <person name="Chaisiri K."/>
            <person name="Xia D."/>
            <person name="Armstrong S.D."/>
            <person name="Fang Y."/>
            <person name="Donnelly M.J."/>
            <person name="Kadowaki T."/>
            <person name="McGarry J.W."/>
            <person name="Darby A.C."/>
            <person name="Makepeace B.L."/>
        </authorList>
    </citation>
    <scope>NUCLEOTIDE SEQUENCE [LARGE SCALE GENOMIC DNA]</scope>
    <source>
        <strain evidence="10">UoL-WK</strain>
    </source>
</reference>
<keyword evidence="7" id="KW-0235">DNA replication</keyword>
<dbReference type="PRINTS" id="PR00106">
    <property type="entry name" value="DNAPOLB"/>
</dbReference>
<evidence type="ECO:0000313" key="10">
    <source>
        <dbReference type="EMBL" id="RWS02302.1"/>
    </source>
</evidence>
<evidence type="ECO:0000256" key="4">
    <source>
        <dbReference type="ARBA" id="ARBA00022932"/>
    </source>
</evidence>
<dbReference type="InterPro" id="IPR006172">
    <property type="entry name" value="DNA-dir_DNA_pol_B"/>
</dbReference>
<dbReference type="GO" id="GO:0003887">
    <property type="term" value="F:DNA-directed DNA polymerase activity"/>
    <property type="evidence" value="ECO:0007669"/>
    <property type="project" value="UniProtKB-KW"/>
</dbReference>
<evidence type="ECO:0000256" key="7">
    <source>
        <dbReference type="RuleBase" id="RU000442"/>
    </source>
</evidence>
<keyword evidence="2 7" id="KW-0808">Transferase</keyword>
<comment type="similarity">
    <text evidence="1 7">Belongs to the DNA polymerase type-B family.</text>
</comment>
<dbReference type="Pfam" id="PF00136">
    <property type="entry name" value="DNA_pol_B"/>
    <property type="match status" value="1"/>
</dbReference>
<gene>
    <name evidence="11" type="ORF">B4U79_18435</name>
    <name evidence="10" type="ORF">B4U79_18502</name>
    <name evidence="9" type="ORF">B4U79_18548</name>
</gene>
<comment type="caution">
    <text evidence="10">The sequence shown here is derived from an EMBL/GenBank/DDBJ whole genome shotgun (WGS) entry which is preliminary data.</text>
</comment>
<proteinExistence type="inferred from homology"/>
<dbReference type="AlphaFoldDB" id="A0A3S4QE65"/>
<keyword evidence="4 7" id="KW-0239">DNA-directed DNA polymerase</keyword>
<comment type="catalytic activity">
    <reaction evidence="6 7">
        <text>DNA(n) + a 2'-deoxyribonucleoside 5'-triphosphate = DNA(n+1) + diphosphate</text>
        <dbReference type="Rhea" id="RHEA:22508"/>
        <dbReference type="Rhea" id="RHEA-COMP:17339"/>
        <dbReference type="Rhea" id="RHEA-COMP:17340"/>
        <dbReference type="ChEBI" id="CHEBI:33019"/>
        <dbReference type="ChEBI" id="CHEBI:61560"/>
        <dbReference type="ChEBI" id="CHEBI:173112"/>
        <dbReference type="EC" id="2.7.7.7"/>
    </reaction>
</comment>
<dbReference type="OrthoDB" id="2156839at2759"/>
<dbReference type="GO" id="GO:0000166">
    <property type="term" value="F:nucleotide binding"/>
    <property type="evidence" value="ECO:0007669"/>
    <property type="project" value="InterPro"/>
</dbReference>
<dbReference type="Gene3D" id="3.90.1600.10">
    <property type="entry name" value="Palm domain of DNA polymerase"/>
    <property type="match status" value="1"/>
</dbReference>
<keyword evidence="5 7" id="KW-0238">DNA-binding</keyword>
<dbReference type="PROSITE" id="PS00116">
    <property type="entry name" value="DNA_POLYMERASE_B"/>
    <property type="match status" value="1"/>
</dbReference>
<dbReference type="InterPro" id="IPR023211">
    <property type="entry name" value="DNA_pol_palm_dom_sf"/>
</dbReference>
<dbReference type="SMART" id="SM00486">
    <property type="entry name" value="POLBc"/>
    <property type="match status" value="1"/>
</dbReference>
<dbReference type="EMBL" id="NCKU01008899">
    <property type="protein sequence ID" value="RWS01608.1"/>
    <property type="molecule type" value="Genomic_DNA"/>
</dbReference>
<dbReference type="PANTHER" id="PTHR10322">
    <property type="entry name" value="DNA POLYMERASE CATALYTIC SUBUNIT"/>
    <property type="match status" value="1"/>
</dbReference>
<dbReference type="GO" id="GO:0003677">
    <property type="term" value="F:DNA binding"/>
    <property type="evidence" value="ECO:0007669"/>
    <property type="project" value="UniProtKB-KW"/>
</dbReference>
<evidence type="ECO:0000256" key="1">
    <source>
        <dbReference type="ARBA" id="ARBA00005755"/>
    </source>
</evidence>
<evidence type="ECO:0000256" key="6">
    <source>
        <dbReference type="ARBA" id="ARBA00049244"/>
    </source>
</evidence>
<evidence type="ECO:0000313" key="9">
    <source>
        <dbReference type="EMBL" id="RWS01608.1"/>
    </source>
</evidence>
<dbReference type="STRING" id="1965070.A0A3S4QE65"/>
<dbReference type="Proteomes" id="UP000285301">
    <property type="component" value="Unassembled WGS sequence"/>
</dbReference>
<evidence type="ECO:0000256" key="2">
    <source>
        <dbReference type="ARBA" id="ARBA00022679"/>
    </source>
</evidence>
<dbReference type="InterPro" id="IPR006134">
    <property type="entry name" value="DNA-dir_DNA_pol_B_multi_dom"/>
</dbReference>
<evidence type="ECO:0000256" key="5">
    <source>
        <dbReference type="ARBA" id="ARBA00023125"/>
    </source>
</evidence>
<name>A0A3S4QE65_9ACAR</name>
<dbReference type="GO" id="GO:0006261">
    <property type="term" value="P:DNA-templated DNA replication"/>
    <property type="evidence" value="ECO:0007669"/>
    <property type="project" value="TreeGrafter"/>
</dbReference>
<evidence type="ECO:0000313" key="11">
    <source>
        <dbReference type="EMBL" id="RWS03300.1"/>
    </source>
</evidence>
<keyword evidence="3 7" id="KW-0548">Nucleotidyltransferase</keyword>
<dbReference type="EMBL" id="NCKU01006634">
    <property type="protein sequence ID" value="RWS03300.1"/>
    <property type="molecule type" value="Genomic_DNA"/>
</dbReference>
<evidence type="ECO:0000256" key="3">
    <source>
        <dbReference type="ARBA" id="ARBA00022695"/>
    </source>
</evidence>
<dbReference type="EC" id="2.7.7.7" evidence="7"/>
<dbReference type="InterPro" id="IPR043502">
    <property type="entry name" value="DNA/RNA_pol_sf"/>
</dbReference>
<dbReference type="EMBL" id="NCKU01007895">
    <property type="protein sequence ID" value="RWS02302.1"/>
    <property type="molecule type" value="Genomic_DNA"/>
</dbReference>
<dbReference type="SUPFAM" id="SSF56672">
    <property type="entry name" value="DNA/RNA polymerases"/>
    <property type="match status" value="1"/>
</dbReference>
<evidence type="ECO:0000313" key="12">
    <source>
        <dbReference type="Proteomes" id="UP000285301"/>
    </source>
</evidence>
<protein>
    <recommendedName>
        <fullName evidence="7">DNA polymerase</fullName>
        <ecNumber evidence="7">2.7.7.7</ecNumber>
    </recommendedName>
</protein>
<dbReference type="Gene3D" id="1.10.287.690">
    <property type="entry name" value="Helix hairpin bin"/>
    <property type="match status" value="1"/>
</dbReference>
<dbReference type="InterPro" id="IPR050240">
    <property type="entry name" value="DNA_pol_type-B"/>
</dbReference>
<evidence type="ECO:0000259" key="8">
    <source>
        <dbReference type="Pfam" id="PF00136"/>
    </source>
</evidence>
<reference evidence="10" key="2">
    <citation type="submission" date="2018-11" db="EMBL/GenBank/DDBJ databases">
        <title>Trombidioid mite genomics.</title>
        <authorList>
            <person name="Dong X."/>
        </authorList>
    </citation>
    <scope>NUCLEOTIDE SEQUENCE</scope>
    <source>
        <strain evidence="10">UoL-WK</strain>
    </source>
</reference>